<comment type="caution">
    <text evidence="1">The sequence shown here is derived from an EMBL/GenBank/DDBJ whole genome shotgun (WGS) entry which is preliminary data.</text>
</comment>
<evidence type="ECO:0000313" key="1">
    <source>
        <dbReference type="EMBL" id="KKK39261.1"/>
    </source>
</evidence>
<keyword evidence="2" id="KW-1185">Reference proteome</keyword>
<sequence length="70" mass="8371">MKNNPMRGIVFFVCKNYIEKVKSAWYIINLLQDRRHSENGLLMNVERNYRMMLTMVSQHVILLKSQRAAQ</sequence>
<organism evidence="1 2">
    <name type="scientific">Mesobacillus campisalis</name>
    <dbReference type="NCBI Taxonomy" id="1408103"/>
    <lineage>
        <taxon>Bacteria</taxon>
        <taxon>Bacillati</taxon>
        <taxon>Bacillota</taxon>
        <taxon>Bacilli</taxon>
        <taxon>Bacillales</taxon>
        <taxon>Bacillaceae</taxon>
        <taxon>Mesobacillus</taxon>
    </lineage>
</organism>
<gene>
    <name evidence="1" type="ORF">WQ57_03205</name>
</gene>
<dbReference type="Proteomes" id="UP000034166">
    <property type="component" value="Unassembled WGS sequence"/>
</dbReference>
<protein>
    <submittedName>
        <fullName evidence="1">Uncharacterized protein</fullName>
    </submittedName>
</protein>
<accession>A0A0M2SZZ4</accession>
<name>A0A0M2SZZ4_9BACI</name>
<dbReference type="AlphaFoldDB" id="A0A0M2SZZ4"/>
<evidence type="ECO:0000313" key="2">
    <source>
        <dbReference type="Proteomes" id="UP000034166"/>
    </source>
</evidence>
<reference evidence="1 2" key="1">
    <citation type="submission" date="2015-04" db="EMBL/GenBank/DDBJ databases">
        <title>Taxonomic description and genome sequence of Bacillus campisalis sp. nov., a novel member of the genus Bacillus isolated from solar saltern.</title>
        <authorList>
            <person name="Mathan Kumar R."/>
            <person name="Kaur G."/>
            <person name="Kumar A."/>
            <person name="Singh N.K."/>
            <person name="Kaur N."/>
            <person name="Kumar N."/>
            <person name="Mayilraj S."/>
        </authorList>
    </citation>
    <scope>NUCLEOTIDE SEQUENCE [LARGE SCALE GENOMIC DNA]</scope>
    <source>
        <strain evidence="1 2">SA2-6</strain>
    </source>
</reference>
<dbReference type="EMBL" id="LAYY01000003">
    <property type="protein sequence ID" value="KKK39261.1"/>
    <property type="molecule type" value="Genomic_DNA"/>
</dbReference>
<dbReference type="PATRIC" id="fig|1408103.3.peg.724"/>
<proteinExistence type="predicted"/>